<dbReference type="RefSeq" id="WP_118955928.1">
    <property type="nucleotide sequence ID" value="NZ_QHCR01000004.1"/>
</dbReference>
<keyword evidence="1" id="KW-0812">Transmembrane</keyword>
<dbReference type="Proteomes" id="UP000285569">
    <property type="component" value="Unassembled WGS sequence"/>
</dbReference>
<protein>
    <submittedName>
        <fullName evidence="2">Uncharacterized protein</fullName>
    </submittedName>
</protein>
<keyword evidence="1" id="KW-1133">Transmembrane helix</keyword>
<evidence type="ECO:0000313" key="2">
    <source>
        <dbReference type="EMBL" id="RHX80204.1"/>
    </source>
</evidence>
<keyword evidence="1" id="KW-0472">Membrane</keyword>
<organism evidence="2 3">
    <name type="scientific">Leptospira yasudae</name>
    <dbReference type="NCBI Taxonomy" id="2202201"/>
    <lineage>
        <taxon>Bacteria</taxon>
        <taxon>Pseudomonadati</taxon>
        <taxon>Spirochaetota</taxon>
        <taxon>Spirochaetia</taxon>
        <taxon>Leptospirales</taxon>
        <taxon>Leptospiraceae</taxon>
        <taxon>Leptospira</taxon>
    </lineage>
</organism>
<keyword evidence="3" id="KW-1185">Reference proteome</keyword>
<dbReference type="EMBL" id="QHCR01000004">
    <property type="protein sequence ID" value="RHX80204.1"/>
    <property type="molecule type" value="Genomic_DNA"/>
</dbReference>
<evidence type="ECO:0000313" key="3">
    <source>
        <dbReference type="Proteomes" id="UP000285569"/>
    </source>
</evidence>
<comment type="caution">
    <text evidence="2">The sequence shown here is derived from an EMBL/GenBank/DDBJ whole genome shotgun (WGS) entry which is preliminary data.</text>
</comment>
<proteinExistence type="predicted"/>
<accession>A0ABX9M3R7</accession>
<sequence>MFLNVILFLRYFGVLFLVALIPTGIVFFLVHLLFRNFRYYPLIAFAALLSTNYIVLEGLTAFAASFD</sequence>
<name>A0ABX9M3R7_9LEPT</name>
<gene>
    <name evidence="2" type="ORF">DLM77_10170</name>
</gene>
<reference evidence="3" key="1">
    <citation type="submission" date="2018-05" db="EMBL/GenBank/DDBJ databases">
        <title>Leptospira yasudae sp. nov. and Leptospira stimsonii sp. nov., two pathogenic species of the genus Leptospira isolated from environmental sources.</title>
        <authorList>
            <person name="Casanovas-Massana A."/>
            <person name="Hamond C."/>
            <person name="Santos L.A."/>
            <person name="Hacker K.P."/>
            <person name="Balassiano I."/>
            <person name="Medeiros M.A."/>
            <person name="Reis M.G."/>
            <person name="Ko A.I."/>
            <person name="Wunder E.A."/>
        </authorList>
    </citation>
    <scope>NUCLEOTIDE SEQUENCE [LARGE SCALE GENOMIC DNA]</scope>
    <source>
        <strain evidence="3">B21</strain>
    </source>
</reference>
<reference evidence="2 3" key="2">
    <citation type="journal article" date="2020" name="Int. J. Syst. Evol. Microbiol.">
        <title>Leptospira yasudae sp. nov. and Leptospira stimsonii sp. nov., two new species of the pathogenic group isolated from environmental sources.</title>
        <authorList>
            <person name="Casanovas-Massana A."/>
            <person name="Hamond C."/>
            <person name="Santos L.A."/>
            <person name="de Oliveira D."/>
            <person name="Hacker K.P."/>
            <person name="Balassiano I."/>
            <person name="Costa F."/>
            <person name="Medeiros M.A."/>
            <person name="Reis M.G."/>
            <person name="Ko A.I."/>
            <person name="Wunder E.A."/>
        </authorList>
    </citation>
    <scope>NUCLEOTIDE SEQUENCE [LARGE SCALE GENOMIC DNA]</scope>
    <source>
        <strain evidence="2 3">B21</strain>
    </source>
</reference>
<evidence type="ECO:0000256" key="1">
    <source>
        <dbReference type="SAM" id="Phobius"/>
    </source>
</evidence>
<feature type="transmembrane region" description="Helical" evidence="1">
    <location>
        <begin position="6"/>
        <end position="30"/>
    </location>
</feature>
<feature type="transmembrane region" description="Helical" evidence="1">
    <location>
        <begin position="42"/>
        <end position="66"/>
    </location>
</feature>